<dbReference type="AlphaFoldDB" id="A0A8J3HYK9"/>
<gene>
    <name evidence="1" type="ORF">KSX_04970</name>
</gene>
<comment type="caution">
    <text evidence="1">The sequence shown here is derived from an EMBL/GenBank/DDBJ whole genome shotgun (WGS) entry which is preliminary data.</text>
</comment>
<dbReference type="Pfam" id="PF11387">
    <property type="entry name" value="DUF2795"/>
    <property type="match status" value="1"/>
</dbReference>
<dbReference type="RefSeq" id="WP_220191884.1">
    <property type="nucleotide sequence ID" value="NZ_BNJF01000001.1"/>
</dbReference>
<dbReference type="EMBL" id="BNJF01000001">
    <property type="protein sequence ID" value="GHO42334.1"/>
    <property type="molecule type" value="Genomic_DNA"/>
</dbReference>
<protein>
    <recommendedName>
        <fullName evidence="3">DUF2795 domain-containing protein</fullName>
    </recommendedName>
</protein>
<dbReference type="Proteomes" id="UP000612362">
    <property type="component" value="Unassembled WGS sequence"/>
</dbReference>
<keyword evidence="2" id="KW-1185">Reference proteome</keyword>
<evidence type="ECO:0000313" key="2">
    <source>
        <dbReference type="Proteomes" id="UP000612362"/>
    </source>
</evidence>
<dbReference type="InterPro" id="IPR021527">
    <property type="entry name" value="DUF2795"/>
</dbReference>
<accession>A0A8J3HYK9</accession>
<sequence length="76" mass="8421">MNMDFGQVNQVIDRLPYPVSKSNLVQMVQQSGIAPQMTAVLDRLPDKTYNTPDELKNDLKSLGNLGNIDNLGGFKL</sequence>
<reference evidence="1" key="1">
    <citation type="submission" date="2020-10" db="EMBL/GenBank/DDBJ databases">
        <title>Taxonomic study of unclassified bacteria belonging to the class Ktedonobacteria.</title>
        <authorList>
            <person name="Yabe S."/>
            <person name="Wang C.M."/>
            <person name="Zheng Y."/>
            <person name="Sakai Y."/>
            <person name="Cavaletti L."/>
            <person name="Monciardini P."/>
            <person name="Donadio S."/>
        </authorList>
    </citation>
    <scope>NUCLEOTIDE SEQUENCE</scope>
    <source>
        <strain evidence="1">SOSP1-1</strain>
    </source>
</reference>
<evidence type="ECO:0000313" key="1">
    <source>
        <dbReference type="EMBL" id="GHO42334.1"/>
    </source>
</evidence>
<evidence type="ECO:0008006" key="3">
    <source>
        <dbReference type="Google" id="ProtNLM"/>
    </source>
</evidence>
<proteinExistence type="predicted"/>
<organism evidence="1 2">
    <name type="scientific">Ktedonospora formicarum</name>
    <dbReference type="NCBI Taxonomy" id="2778364"/>
    <lineage>
        <taxon>Bacteria</taxon>
        <taxon>Bacillati</taxon>
        <taxon>Chloroflexota</taxon>
        <taxon>Ktedonobacteria</taxon>
        <taxon>Ktedonobacterales</taxon>
        <taxon>Ktedonobacteraceae</taxon>
        <taxon>Ktedonospora</taxon>
    </lineage>
</organism>
<name>A0A8J3HYK9_9CHLR</name>